<gene>
    <name evidence="1" type="ORF">SDC9_160267</name>
</gene>
<reference evidence="1" key="1">
    <citation type="submission" date="2019-08" db="EMBL/GenBank/DDBJ databases">
        <authorList>
            <person name="Kucharzyk K."/>
            <person name="Murdoch R.W."/>
            <person name="Higgins S."/>
            <person name="Loffler F."/>
        </authorList>
    </citation>
    <scope>NUCLEOTIDE SEQUENCE</scope>
</reference>
<dbReference type="EMBL" id="VSSQ01059376">
    <property type="protein sequence ID" value="MPN12947.1"/>
    <property type="molecule type" value="Genomic_DNA"/>
</dbReference>
<dbReference type="AlphaFoldDB" id="A0A645FF55"/>
<sequence>MIQNQALAQPRGKLAEGERLLVERLDGRDERQMRISALVLGGKYANLAVAVHHFDRRGVNGRKVGRFHVTLILLS</sequence>
<evidence type="ECO:0000313" key="1">
    <source>
        <dbReference type="EMBL" id="MPN12947.1"/>
    </source>
</evidence>
<protein>
    <submittedName>
        <fullName evidence="1">Uncharacterized protein</fullName>
    </submittedName>
</protein>
<organism evidence="1">
    <name type="scientific">bioreactor metagenome</name>
    <dbReference type="NCBI Taxonomy" id="1076179"/>
    <lineage>
        <taxon>unclassified sequences</taxon>
        <taxon>metagenomes</taxon>
        <taxon>ecological metagenomes</taxon>
    </lineage>
</organism>
<comment type="caution">
    <text evidence="1">The sequence shown here is derived from an EMBL/GenBank/DDBJ whole genome shotgun (WGS) entry which is preliminary data.</text>
</comment>
<name>A0A645FF55_9ZZZZ</name>
<proteinExistence type="predicted"/>
<accession>A0A645FF55</accession>